<protein>
    <recommendedName>
        <fullName evidence="9">Gustatory receptor</fullName>
    </recommendedName>
</protein>
<dbReference type="GO" id="GO:0007606">
    <property type="term" value="P:sensory perception of chemical stimulus"/>
    <property type="evidence" value="ECO:0007669"/>
    <property type="project" value="TreeGrafter"/>
</dbReference>
<feature type="transmembrane region" description="Helical" evidence="6">
    <location>
        <begin position="214"/>
        <end position="233"/>
    </location>
</feature>
<dbReference type="PANTHER" id="PTHR21421">
    <property type="entry name" value="GUSTATORY RECEPTOR"/>
    <property type="match status" value="1"/>
</dbReference>
<comment type="caution">
    <text evidence="7">The sequence shown here is derived from an EMBL/GenBank/DDBJ whole genome shotgun (WGS) entry which is preliminary data.</text>
</comment>
<evidence type="ECO:0000256" key="5">
    <source>
        <dbReference type="ARBA" id="ARBA00023170"/>
    </source>
</evidence>
<dbReference type="GO" id="GO:0051606">
    <property type="term" value="P:detection of stimulus"/>
    <property type="evidence" value="ECO:0007669"/>
    <property type="project" value="UniProtKB-ARBA"/>
</dbReference>
<feature type="transmembrane region" description="Helical" evidence="6">
    <location>
        <begin position="177"/>
        <end position="202"/>
    </location>
</feature>
<comment type="subcellular location">
    <subcellularLocation>
        <location evidence="1">Membrane</location>
        <topology evidence="1">Multi-pass membrane protein</topology>
    </subcellularLocation>
</comment>
<dbReference type="EMBL" id="JABXBU010000001">
    <property type="protein sequence ID" value="KAF8797097.1"/>
    <property type="molecule type" value="Genomic_DNA"/>
</dbReference>
<reference evidence="7" key="1">
    <citation type="journal article" date="2020" name="bioRxiv">
        <title>Chromosome-level reference genome of the European wasp spider Argiope bruennichi: a resource for studies on range expansion and evolutionary adaptation.</title>
        <authorList>
            <person name="Sheffer M.M."/>
            <person name="Hoppe A."/>
            <person name="Krehenwinkel H."/>
            <person name="Uhl G."/>
            <person name="Kuss A.W."/>
            <person name="Jensen L."/>
            <person name="Jensen C."/>
            <person name="Gillespie R.G."/>
            <person name="Hoff K.J."/>
            <person name="Prost S."/>
        </authorList>
    </citation>
    <scope>NUCLEOTIDE SEQUENCE</scope>
</reference>
<keyword evidence="4 6" id="KW-0472">Membrane</keyword>
<reference evidence="7" key="2">
    <citation type="submission" date="2020-06" db="EMBL/GenBank/DDBJ databases">
        <authorList>
            <person name="Sheffer M."/>
        </authorList>
    </citation>
    <scope>NUCLEOTIDE SEQUENCE</scope>
</reference>
<accession>A0A8T0G162</accession>
<gene>
    <name evidence="7" type="ORF">HNY73_001401</name>
</gene>
<sequence length="309" mass="35813">MKKTEVSLLFVFVMQASSYCFIRKSKIQIEQILKTLNRISHQLDCNADYRKRKMMIYVFCMLMYGLILAFLFTYFYSDQRINDQAYLKNSTLFLSFSKLNPNFLPMLRDFSVSSHTLVNSIFVIGSTACYAFLCIEMRCLFLHITYQIQSVKSKENVYQLLHAYDELANVLSDVDSIFSYTVFVLVLSSMAGLFWSTYSLIFLQKTHLEFITPFWFSGFYFVIVLLAVILSASETARAGNVAREWVVSLPGFFPLLYLELKIQIRKNFKREIALTLWKMYTIDRSLLFSALGTLVTYGILIATLGNVQS</sequence>
<evidence type="ECO:0000256" key="6">
    <source>
        <dbReference type="SAM" id="Phobius"/>
    </source>
</evidence>
<organism evidence="7 8">
    <name type="scientific">Argiope bruennichi</name>
    <name type="common">Wasp spider</name>
    <name type="synonym">Aranea bruennichi</name>
    <dbReference type="NCBI Taxonomy" id="94029"/>
    <lineage>
        <taxon>Eukaryota</taxon>
        <taxon>Metazoa</taxon>
        <taxon>Ecdysozoa</taxon>
        <taxon>Arthropoda</taxon>
        <taxon>Chelicerata</taxon>
        <taxon>Arachnida</taxon>
        <taxon>Araneae</taxon>
        <taxon>Araneomorphae</taxon>
        <taxon>Entelegynae</taxon>
        <taxon>Araneoidea</taxon>
        <taxon>Araneidae</taxon>
        <taxon>Argiope</taxon>
    </lineage>
</organism>
<evidence type="ECO:0000256" key="4">
    <source>
        <dbReference type="ARBA" id="ARBA00023136"/>
    </source>
</evidence>
<proteinExistence type="predicted"/>
<evidence type="ECO:0000313" key="7">
    <source>
        <dbReference type="EMBL" id="KAF8797097.1"/>
    </source>
</evidence>
<keyword evidence="8" id="KW-1185">Reference proteome</keyword>
<dbReference type="GO" id="GO:0038023">
    <property type="term" value="F:signaling receptor activity"/>
    <property type="evidence" value="ECO:0007669"/>
    <property type="project" value="UniProtKB-ARBA"/>
</dbReference>
<evidence type="ECO:0000256" key="1">
    <source>
        <dbReference type="ARBA" id="ARBA00004141"/>
    </source>
</evidence>
<keyword evidence="3 6" id="KW-1133">Transmembrane helix</keyword>
<evidence type="ECO:0008006" key="9">
    <source>
        <dbReference type="Google" id="ProtNLM"/>
    </source>
</evidence>
<keyword evidence="5" id="KW-0675">Receptor</keyword>
<evidence type="ECO:0000256" key="2">
    <source>
        <dbReference type="ARBA" id="ARBA00022692"/>
    </source>
</evidence>
<evidence type="ECO:0000313" key="8">
    <source>
        <dbReference type="Proteomes" id="UP000807504"/>
    </source>
</evidence>
<name>A0A8T0G162_ARGBR</name>
<keyword evidence="2 6" id="KW-0812">Transmembrane</keyword>
<feature type="transmembrane region" description="Helical" evidence="6">
    <location>
        <begin position="285"/>
        <end position="305"/>
    </location>
</feature>
<evidence type="ECO:0000256" key="3">
    <source>
        <dbReference type="ARBA" id="ARBA00022989"/>
    </source>
</evidence>
<dbReference type="Proteomes" id="UP000807504">
    <property type="component" value="Unassembled WGS sequence"/>
</dbReference>
<feature type="transmembrane region" description="Helical" evidence="6">
    <location>
        <begin position="56"/>
        <end position="76"/>
    </location>
</feature>
<dbReference type="PANTHER" id="PTHR21421:SF29">
    <property type="entry name" value="GUSTATORY RECEPTOR 5A FOR TREHALOSE-RELATED"/>
    <property type="match status" value="1"/>
</dbReference>
<dbReference type="AlphaFoldDB" id="A0A8T0G162"/>
<dbReference type="GO" id="GO:0016020">
    <property type="term" value="C:membrane"/>
    <property type="evidence" value="ECO:0007669"/>
    <property type="project" value="UniProtKB-SubCell"/>
</dbReference>